<accession>A0A845QGU5</accession>
<organism evidence="1 2">
    <name type="scientific">Anaerotruncus colihominis</name>
    <dbReference type="NCBI Taxonomy" id="169435"/>
    <lineage>
        <taxon>Bacteria</taxon>
        <taxon>Bacillati</taxon>
        <taxon>Bacillota</taxon>
        <taxon>Clostridia</taxon>
        <taxon>Eubacteriales</taxon>
        <taxon>Oscillospiraceae</taxon>
        <taxon>Anaerotruncus</taxon>
    </lineage>
</organism>
<sequence length="65" mass="7458">MKNQYLTRILAAHLLELKALVQRYNQSGKGSKLEEPTFLMVLTRGEFAYQRKDGVYVVPVGCLRD</sequence>
<evidence type="ECO:0000313" key="1">
    <source>
        <dbReference type="EMBL" id="NBH60614.1"/>
    </source>
</evidence>
<protein>
    <submittedName>
        <fullName evidence="1">Uncharacterized protein</fullName>
    </submittedName>
</protein>
<dbReference type="AlphaFoldDB" id="A0A845QGU5"/>
<evidence type="ECO:0000313" key="2">
    <source>
        <dbReference type="Proteomes" id="UP000446866"/>
    </source>
</evidence>
<dbReference type="EMBL" id="QXWK01000004">
    <property type="protein sequence ID" value="NBH60614.1"/>
    <property type="molecule type" value="Genomic_DNA"/>
</dbReference>
<comment type="caution">
    <text evidence="1">The sequence shown here is derived from an EMBL/GenBank/DDBJ whole genome shotgun (WGS) entry which is preliminary data.</text>
</comment>
<name>A0A845QGU5_9FIRM</name>
<proteinExistence type="predicted"/>
<dbReference type="Proteomes" id="UP000446866">
    <property type="component" value="Unassembled WGS sequence"/>
</dbReference>
<keyword evidence="2" id="KW-1185">Reference proteome</keyword>
<gene>
    <name evidence="1" type="ORF">D0435_02865</name>
</gene>
<dbReference type="RefSeq" id="WP_160200914.1">
    <property type="nucleotide sequence ID" value="NZ_QXWK01000004.1"/>
</dbReference>
<reference evidence="1 2" key="1">
    <citation type="submission" date="2018-08" db="EMBL/GenBank/DDBJ databases">
        <title>Murine metabolic-syndrome-specific gut microbial biobank.</title>
        <authorList>
            <person name="Liu C."/>
        </authorList>
    </citation>
    <scope>NUCLEOTIDE SEQUENCE [LARGE SCALE GENOMIC DNA]</scope>
    <source>
        <strain evidence="1 2">28</strain>
    </source>
</reference>